<evidence type="ECO:0000256" key="1">
    <source>
        <dbReference type="ARBA" id="ARBA00023224"/>
    </source>
</evidence>
<dbReference type="PANTHER" id="PTHR32089">
    <property type="entry name" value="METHYL-ACCEPTING CHEMOTAXIS PROTEIN MCPB"/>
    <property type="match status" value="1"/>
</dbReference>
<keyword evidence="1 2" id="KW-0807">Transducer</keyword>
<dbReference type="RefSeq" id="WP_209511330.1">
    <property type="nucleotide sequence ID" value="NZ_JAGGKS010000003.1"/>
</dbReference>
<comment type="caution">
    <text evidence="4">The sequence shown here is derived from an EMBL/GenBank/DDBJ whole genome shotgun (WGS) entry which is preliminary data.</text>
</comment>
<evidence type="ECO:0000259" key="3">
    <source>
        <dbReference type="PROSITE" id="PS50111"/>
    </source>
</evidence>
<dbReference type="Gene3D" id="3.30.450.20">
    <property type="entry name" value="PAS domain"/>
    <property type="match status" value="1"/>
</dbReference>
<protein>
    <submittedName>
        <fullName evidence="4">Methyl-accepting chemotaxis protein</fullName>
    </submittedName>
</protein>
<name>A0ABS4GD39_9FIRM</name>
<evidence type="ECO:0000313" key="4">
    <source>
        <dbReference type="EMBL" id="MBP1925610.1"/>
    </source>
</evidence>
<accession>A0ABS4GD39</accession>
<dbReference type="InterPro" id="IPR029151">
    <property type="entry name" value="Sensor-like_sf"/>
</dbReference>
<dbReference type="PANTHER" id="PTHR32089:SF112">
    <property type="entry name" value="LYSOZYME-LIKE PROTEIN-RELATED"/>
    <property type="match status" value="1"/>
</dbReference>
<reference evidence="4 5" key="1">
    <citation type="submission" date="2021-03" db="EMBL/GenBank/DDBJ databases">
        <title>Genomic Encyclopedia of Type Strains, Phase IV (KMG-IV): sequencing the most valuable type-strain genomes for metagenomic binning, comparative biology and taxonomic classification.</title>
        <authorList>
            <person name="Goeker M."/>
        </authorList>
    </citation>
    <scope>NUCLEOTIDE SEQUENCE [LARGE SCALE GENOMIC DNA]</scope>
    <source>
        <strain evidence="4 5">DSM 24004</strain>
    </source>
</reference>
<gene>
    <name evidence="4" type="ORF">J2Z76_001469</name>
</gene>
<dbReference type="EMBL" id="JAGGKS010000003">
    <property type="protein sequence ID" value="MBP1925610.1"/>
    <property type="molecule type" value="Genomic_DNA"/>
</dbReference>
<dbReference type="InterPro" id="IPR004089">
    <property type="entry name" value="MCPsignal_dom"/>
</dbReference>
<dbReference type="SMART" id="SM00283">
    <property type="entry name" value="MA"/>
    <property type="match status" value="1"/>
</dbReference>
<dbReference type="Pfam" id="PF22673">
    <property type="entry name" value="MCP-like_PDC_1"/>
    <property type="match status" value="1"/>
</dbReference>
<dbReference type="Proteomes" id="UP001519342">
    <property type="component" value="Unassembled WGS sequence"/>
</dbReference>
<dbReference type="Gene3D" id="1.10.287.950">
    <property type="entry name" value="Methyl-accepting chemotaxis protein"/>
    <property type="match status" value="1"/>
</dbReference>
<keyword evidence="5" id="KW-1185">Reference proteome</keyword>
<feature type="domain" description="Methyl-accepting transducer" evidence="3">
    <location>
        <begin position="75"/>
        <end position="325"/>
    </location>
</feature>
<organism evidence="4 5">
    <name type="scientific">Sedimentibacter acidaminivorans</name>
    <dbReference type="NCBI Taxonomy" id="913099"/>
    <lineage>
        <taxon>Bacteria</taxon>
        <taxon>Bacillati</taxon>
        <taxon>Bacillota</taxon>
        <taxon>Tissierellia</taxon>
        <taxon>Sedimentibacter</taxon>
    </lineage>
</organism>
<dbReference type="CDD" id="cd12913">
    <property type="entry name" value="PDC1_MCP_like"/>
    <property type="match status" value="1"/>
</dbReference>
<proteinExistence type="predicted"/>
<dbReference type="SUPFAM" id="SSF103190">
    <property type="entry name" value="Sensory domain-like"/>
    <property type="match status" value="1"/>
</dbReference>
<dbReference type="SUPFAM" id="SSF58104">
    <property type="entry name" value="Methyl-accepting chemotaxis protein (MCP) signaling domain"/>
    <property type="match status" value="1"/>
</dbReference>
<evidence type="ECO:0000256" key="2">
    <source>
        <dbReference type="PROSITE-ProRule" id="PRU00284"/>
    </source>
</evidence>
<dbReference type="PROSITE" id="PS50111">
    <property type="entry name" value="CHEMOTAXIS_TRANSDUC_2"/>
    <property type="match status" value="1"/>
</dbReference>
<dbReference type="Pfam" id="PF00015">
    <property type="entry name" value="MCPsignal"/>
    <property type="match status" value="1"/>
</dbReference>
<evidence type="ECO:0000313" key="5">
    <source>
        <dbReference type="Proteomes" id="UP001519342"/>
    </source>
</evidence>
<sequence length="490" mass="54636">MMLISRKIGERNHIVSGINEVNAGNLSKKFVSRGLRFKGLAEELNKLLLNYRRVLANVGMNSDTLYNRTKKLSAITVKTSSAMREIAMTVEKIALGAQRQNEMSNKIVESSRKLVNIANETIDKVELTKNNLEQTVVGFRGTREVLQHLIEKMQNRSKENISLSLKTKEISEGLRTMNGIIDVVKNISKQTNLLALNASIEAARAGEQGKGFSVIASEIRELAQASNKSADEISEILNNFEVEIRGLINCFDDGVSQEQEDSKILSEVETGFSDIAEISKLTVTSMFQVCRDIELQGQEIENMNSNLIQITTASNEISGATQQVASVIEEQSNTLVVMAKEAESFEKMSETMTKVIKEHSQVKIPKETLNSIKNKWTTFVKNLVQNPDIIKLNGNVHTKLFKELSKKNNDKIVLYTYMPDSTRVGCNLDGIPPIDLRDRPWFIGALQGKTFVSDLYITTDTNEIVLTIASPIYNKNEVIAMLGLDVVIES</sequence>